<evidence type="ECO:0000256" key="12">
    <source>
        <dbReference type="ARBA" id="ARBA00022833"/>
    </source>
</evidence>
<evidence type="ECO:0000259" key="20">
    <source>
        <dbReference type="PROSITE" id="PS51157"/>
    </source>
</evidence>
<evidence type="ECO:0000256" key="8">
    <source>
        <dbReference type="ARBA" id="ARBA00022679"/>
    </source>
</evidence>
<evidence type="ECO:0000256" key="16">
    <source>
        <dbReference type="ARBA" id="ARBA00023242"/>
    </source>
</evidence>
<keyword evidence="21" id="KW-1185">Reference proteome</keyword>
<evidence type="ECO:0000256" key="19">
    <source>
        <dbReference type="RuleBase" id="RU366018"/>
    </source>
</evidence>
<dbReference type="Gene3D" id="2.10.110.30">
    <property type="match status" value="1"/>
</dbReference>
<dbReference type="GO" id="GO:0016567">
    <property type="term" value="P:protein ubiquitination"/>
    <property type="evidence" value="ECO:0007669"/>
    <property type="project" value="UniProtKB-UniRule"/>
</dbReference>
<dbReference type="RefSeq" id="XP_013889930.1">
    <property type="nucleotide sequence ID" value="XM_014034476.1"/>
</dbReference>
<keyword evidence="14" id="KW-0007">Acetylation</keyword>
<feature type="domain" description="UBR-type" evidence="20">
    <location>
        <begin position="107"/>
        <end position="178"/>
    </location>
</feature>
<evidence type="ECO:0000256" key="7">
    <source>
        <dbReference type="ARBA" id="ARBA00022553"/>
    </source>
</evidence>
<feature type="non-terminal residue" evidence="22">
    <location>
        <position position="1566"/>
    </location>
</feature>
<dbReference type="InParanoid" id="A0A2I4DCF8"/>
<dbReference type="FunFam" id="2.10.110.30:FF:000001">
    <property type="entry name" value="E3 ubiquitin-protein ligase UBR2 isoform 1"/>
    <property type="match status" value="1"/>
</dbReference>
<evidence type="ECO:0000256" key="1">
    <source>
        <dbReference type="ARBA" id="ARBA00000900"/>
    </source>
</evidence>
<dbReference type="OrthoDB" id="26387at2759"/>
<dbReference type="InterPro" id="IPR003126">
    <property type="entry name" value="Znf_UBR"/>
</dbReference>
<dbReference type="InterPro" id="IPR055194">
    <property type="entry name" value="UBR1-like_WH"/>
</dbReference>
<evidence type="ECO:0000256" key="5">
    <source>
        <dbReference type="ARBA" id="ARBA00022454"/>
    </source>
</evidence>
<evidence type="ECO:0000256" key="3">
    <source>
        <dbReference type="ARBA" id="ARBA00004286"/>
    </source>
</evidence>
<evidence type="ECO:0000256" key="9">
    <source>
        <dbReference type="ARBA" id="ARBA00022723"/>
    </source>
</evidence>
<dbReference type="GO" id="GO:0005634">
    <property type="term" value="C:nucleus"/>
    <property type="evidence" value="ECO:0007669"/>
    <property type="project" value="UniProtKB-SubCell"/>
</dbReference>
<organism evidence="21 22">
    <name type="scientific">Austrofundulus limnaeus</name>
    <name type="common">Annual killifish</name>
    <dbReference type="NCBI Taxonomy" id="52670"/>
    <lineage>
        <taxon>Eukaryota</taxon>
        <taxon>Metazoa</taxon>
        <taxon>Chordata</taxon>
        <taxon>Craniata</taxon>
        <taxon>Vertebrata</taxon>
        <taxon>Euteleostomi</taxon>
        <taxon>Actinopterygii</taxon>
        <taxon>Neopterygii</taxon>
        <taxon>Teleostei</taxon>
        <taxon>Neoteleostei</taxon>
        <taxon>Acanthomorphata</taxon>
        <taxon>Ovalentaria</taxon>
        <taxon>Atherinomorphae</taxon>
        <taxon>Cyprinodontiformes</taxon>
        <taxon>Rivulidae</taxon>
        <taxon>Austrofundulus</taxon>
    </lineage>
</organism>
<dbReference type="SMART" id="SM00396">
    <property type="entry name" value="ZnF_UBR1"/>
    <property type="match status" value="1"/>
</dbReference>
<dbReference type="FunFam" id="3.30.1390.10:FF:000003">
    <property type="entry name" value="E3 ubiquitin-protein ligase UBR2 isoform X1"/>
    <property type="match status" value="1"/>
</dbReference>
<dbReference type="GO" id="GO:0008270">
    <property type="term" value="F:zinc ion binding"/>
    <property type="evidence" value="ECO:0007669"/>
    <property type="project" value="UniProtKB-UniRule"/>
</dbReference>
<comment type="subcellular location">
    <subcellularLocation>
        <location evidence="3">Chromosome</location>
    </subcellularLocation>
    <subcellularLocation>
        <location evidence="2">Nucleus</location>
    </subcellularLocation>
</comment>
<keyword evidence="16" id="KW-0539">Nucleus</keyword>
<dbReference type="SUPFAM" id="SSF54736">
    <property type="entry name" value="ClpS-like"/>
    <property type="match status" value="1"/>
</dbReference>
<dbReference type="GO" id="GO:0071596">
    <property type="term" value="P:ubiquitin-dependent protein catabolic process via the N-end rule pathway"/>
    <property type="evidence" value="ECO:0007669"/>
    <property type="project" value="UniProtKB-UniRule"/>
</dbReference>
<comment type="pathway">
    <text evidence="4 19">Protein modification; protein ubiquitination.</text>
</comment>
<dbReference type="STRING" id="52670.A0A2I4DCF8"/>
<evidence type="ECO:0000256" key="2">
    <source>
        <dbReference type="ARBA" id="ARBA00004123"/>
    </source>
</evidence>
<evidence type="ECO:0000256" key="15">
    <source>
        <dbReference type="ARBA" id="ARBA00023054"/>
    </source>
</evidence>
<comment type="similarity">
    <text evidence="17 19">Belongs to the E3 ubiquitin-protein ligase UBR1-like family.</text>
</comment>
<dbReference type="Gene3D" id="1.10.10.2670">
    <property type="entry name" value="E3 ubiquitin-protein ligase"/>
    <property type="match status" value="1"/>
</dbReference>
<keyword evidence="10 19" id="KW-0863">Zinc-finger</keyword>
<dbReference type="InterPro" id="IPR036390">
    <property type="entry name" value="WH_DNA-bd_sf"/>
</dbReference>
<dbReference type="Pfam" id="PF02207">
    <property type="entry name" value="zf-UBR"/>
    <property type="match status" value="1"/>
</dbReference>
<evidence type="ECO:0000256" key="17">
    <source>
        <dbReference type="ARBA" id="ARBA00046341"/>
    </source>
</evidence>
<dbReference type="Pfam" id="PF02617">
    <property type="entry name" value="ClpS"/>
    <property type="match status" value="1"/>
</dbReference>
<name>A0A2I4DCF8_AUSLI</name>
<feature type="zinc finger region" description="UBR-type" evidence="18">
    <location>
        <begin position="107"/>
        <end position="178"/>
    </location>
</feature>
<reference evidence="22" key="1">
    <citation type="submission" date="2025-08" db="UniProtKB">
        <authorList>
            <consortium name="RefSeq"/>
        </authorList>
    </citation>
    <scope>IDENTIFICATION</scope>
</reference>
<dbReference type="UniPathway" id="UPA00143"/>
<dbReference type="InterPro" id="IPR003769">
    <property type="entry name" value="ClpS_core"/>
</dbReference>
<comment type="catalytic activity">
    <reaction evidence="1 19">
        <text>S-ubiquitinyl-[E2 ubiquitin-conjugating enzyme]-L-cysteine + [acceptor protein]-L-lysine = [E2 ubiquitin-conjugating enzyme]-L-cysteine + N(6)-ubiquitinyl-[acceptor protein]-L-lysine.</text>
        <dbReference type="EC" id="2.3.2.27"/>
    </reaction>
</comment>
<keyword evidence="9 19" id="KW-0479">Metal-binding</keyword>
<evidence type="ECO:0000256" key="6">
    <source>
        <dbReference type="ARBA" id="ARBA00022499"/>
    </source>
</evidence>
<dbReference type="KEGG" id="alim:106537106"/>
<evidence type="ECO:0000256" key="14">
    <source>
        <dbReference type="ARBA" id="ARBA00022990"/>
    </source>
</evidence>
<dbReference type="InterPro" id="IPR014719">
    <property type="entry name" value="Ribosomal_bL12_C/ClpS-like"/>
</dbReference>
<proteinExistence type="inferred from homology"/>
<keyword evidence="8 19" id="KW-0808">Transferase</keyword>
<sequence length="1566" mass="178030">MAAAETDRDQPFASCADFMNFSAKDTASCWLQADHLQQDLYHHLSVYVPKVFCLGPSGGSCREEQREEQREELACQLLLLAPLEWLLVGEEPATGFARLQEDKHPSLLCGHVFKVGEPTYSCRECAADSTCVLCMQCFQGSVHKDHRYRMTTSGGGGFCDCGDPEAWKTGPCCQKHTPAVGSRDNEDPVSQLPPDMVSRAYSIFFIMLKYAVDMLTWEQEEQLPAGLEPPDRRDTYYCMLFNDEVHTYEQVIYTLQKAVNCSQKEAVSFATTVDRDGRKSVRYGDFQYCDQAKSVIVRNTSRQSKPLRVQVMHSSVVAHQCFALKALSWLGQIIQYSDGLRRVLCQVGLQKCLEGENSSLVDRLMLNDSKMWKGARNIYHQLLMNSLLMDLKYKKFFAVQFAKKYERLQSDYVTDDHDREFSITDLSVQMFTVPSLARMLMVEENLMTTIIRTFVDHLRHRDPQGRFQFDRYTAQQAFKFGRVQSLIGDLKYILISPPSEWTDPLRLKFVEGFDAFLDLLRCMQGMDPVVRQVGQHIEMEPEWEAAFTLQMKLTHIISMIQEWCSTDEHVLIEAYKKCLSTLSQCHGGLSDGEQPISLSLAGHSVDTFRYQVSQERVSIHLPICRLLAGLHVLLSRTEVASRFPEQLPLGELSPHLLIELPLRCLVLCAQVHAGMWRRNGFSLINQIYYYHNVKCRMEMFDKDVIMLQAGSSMMDPNHFLMIVLSRFELFHIFSSADIRKRYREANKDLVQQNTLIEEMLHLIIMVVGERYVPGVGQVELFDEVRREIIHQLSIRPMAHSELVKALPENGNKETGLEQVIDSVASFKKPGVTGRGLYELRPEWYKHFNLYFHHYTRADQTKAEEAQRKLRRQVGDDKALPPPVPPPLCPLFASLVNLLQCDVLLAIEGTVLQWAVEPGGGGWTESMLQRTLHLVGMALLEEQQQLENSSTEDDIIFNYTSKITRPGEGPSTSGSVLALLESLQNAPHLEVHKDMITWILKMVGNIKTIRERTSSTFSTSANQGWHLEETMRDKDKAERKRKAEMARLRREKIMAQMSEMQKHFINENKELFQQSMEELEASTSAAEHSPPSSELTCSSQVCVGPWRMGRAERRQVVTCILCQEEQEVKGHGRAMVLAAFIQRSTVLSKNRSRSLPNPEHHEPLFMHPDLSLGIHTASCGHIMHATCWQRYFEAVQLKEQRRQQRLRGHTSYDVEKGEFLCPLCECLSNTVIPLLPHTCPPDGSADHPSLEAWLKTTSQQIAVLHFSHRRQSDGVSEGAEPVVPEGFNVNLTPQNPFSSSISEMINTFSMSAYKVGLKVNPNEQDPRVPVLSWSTCAYTIQSIERLLMDENKPLFGSLPCRQDDCLSSLTRYSSACWTSAPLRSVPAHFIRLLSVLVPDPQVEDTPCILSIDMFHLLVYGVLSYSSLHSLDQSGRRSIDSGHLHLLHLITVAHLVQVLLTTTTDELCMDQDSEAPEEELICQLYSTLRKHLGSVLPEVSSGWWQLWSSVKAGVLPFLRTAALFFHYLNSTAPPADLLGKQQQQQQQQQQLELKAVVTRIQALQMHAP</sequence>
<dbReference type="InterPro" id="IPR042065">
    <property type="entry name" value="E3_ELL-like"/>
</dbReference>
<dbReference type="Proteomes" id="UP000192220">
    <property type="component" value="Unplaced"/>
</dbReference>
<evidence type="ECO:0000256" key="11">
    <source>
        <dbReference type="ARBA" id="ARBA00022786"/>
    </source>
</evidence>
<accession>A0A2I4DCF8</accession>
<dbReference type="PANTHER" id="PTHR21497:SF28">
    <property type="entry name" value="E3 UBIQUITIN-PROTEIN LIGASE UBR2"/>
    <property type="match status" value="1"/>
</dbReference>
<dbReference type="PANTHER" id="PTHR21497">
    <property type="entry name" value="UBIQUITIN LIGASE E3 ALPHA-RELATED"/>
    <property type="match status" value="1"/>
</dbReference>
<keyword evidence="11 19" id="KW-0833">Ubl conjugation pathway</keyword>
<keyword evidence="6" id="KW-1017">Isopeptide bond</keyword>
<dbReference type="Gene3D" id="3.30.1390.10">
    <property type="match status" value="1"/>
</dbReference>
<keyword evidence="7" id="KW-0597">Phosphoprotein</keyword>
<evidence type="ECO:0000313" key="21">
    <source>
        <dbReference type="Proteomes" id="UP000192220"/>
    </source>
</evidence>
<dbReference type="InterPro" id="IPR039164">
    <property type="entry name" value="UBR1-like"/>
</dbReference>
<dbReference type="CTD" id="23304"/>
<dbReference type="FunFam" id="1.10.10.2670:FF:000001">
    <property type="entry name" value="E3 ubiquitin-protein ligase UBR2 isoform X1"/>
    <property type="match status" value="1"/>
</dbReference>
<comment type="function">
    <text evidence="19">Ubiquitin ligase protein which is a component of the N-end rule pathway. Recognizes and binds to proteins bearing specific N-terminal residues that are destabilizing according to the N-end rule, leading to their ubiquitination and subsequent degradation.</text>
</comment>
<keyword evidence="13" id="KW-0832">Ubl conjugation</keyword>
<dbReference type="GO" id="GO:0061630">
    <property type="term" value="F:ubiquitin protein ligase activity"/>
    <property type="evidence" value="ECO:0007669"/>
    <property type="project" value="UniProtKB-UniRule"/>
</dbReference>
<dbReference type="GO" id="GO:0005737">
    <property type="term" value="C:cytoplasm"/>
    <property type="evidence" value="ECO:0007669"/>
    <property type="project" value="TreeGrafter"/>
</dbReference>
<evidence type="ECO:0000256" key="18">
    <source>
        <dbReference type="PROSITE-ProRule" id="PRU00508"/>
    </source>
</evidence>
<evidence type="ECO:0000256" key="4">
    <source>
        <dbReference type="ARBA" id="ARBA00004906"/>
    </source>
</evidence>
<evidence type="ECO:0000256" key="13">
    <source>
        <dbReference type="ARBA" id="ARBA00022843"/>
    </source>
</evidence>
<dbReference type="Pfam" id="PF22960">
    <property type="entry name" value="WHD_UBR1"/>
    <property type="match status" value="1"/>
</dbReference>
<evidence type="ECO:0000256" key="10">
    <source>
        <dbReference type="ARBA" id="ARBA00022771"/>
    </source>
</evidence>
<dbReference type="PROSITE" id="PS51157">
    <property type="entry name" value="ZF_UBR"/>
    <property type="match status" value="1"/>
</dbReference>
<gene>
    <name evidence="22" type="primary">ubr2</name>
</gene>
<dbReference type="SUPFAM" id="SSF46785">
    <property type="entry name" value="Winged helix' DNA-binding domain"/>
    <property type="match status" value="1"/>
</dbReference>
<dbReference type="EC" id="2.3.2.27" evidence="19"/>
<dbReference type="GO" id="GO:0000151">
    <property type="term" value="C:ubiquitin ligase complex"/>
    <property type="evidence" value="ECO:0007669"/>
    <property type="project" value="TreeGrafter"/>
</dbReference>
<evidence type="ECO:0000313" key="22">
    <source>
        <dbReference type="RefSeq" id="XP_013889930.1"/>
    </source>
</evidence>
<keyword evidence="15" id="KW-0175">Coiled coil</keyword>
<protein>
    <recommendedName>
        <fullName evidence="19">E3 ubiquitin-protein ligase</fullName>
        <ecNumber evidence="19">2.3.2.27</ecNumber>
    </recommendedName>
</protein>
<dbReference type="GO" id="GO:0005694">
    <property type="term" value="C:chromosome"/>
    <property type="evidence" value="ECO:0007669"/>
    <property type="project" value="UniProtKB-SubCell"/>
</dbReference>
<keyword evidence="12 19" id="KW-0862">Zinc</keyword>
<dbReference type="Pfam" id="PF18995">
    <property type="entry name" value="PRT6_C"/>
    <property type="match status" value="1"/>
</dbReference>
<keyword evidence="5" id="KW-0158">Chromosome</keyword>
<dbReference type="InterPro" id="IPR044046">
    <property type="entry name" value="E3_ligase_UBR-like_C"/>
</dbReference>